<dbReference type="InterPro" id="IPR013517">
    <property type="entry name" value="FG-GAP"/>
</dbReference>
<proteinExistence type="predicted"/>
<dbReference type="RefSeq" id="WP_179832237.1">
    <property type="nucleotide sequence ID" value="NZ_BMRD01000006.1"/>
</dbReference>
<evidence type="ECO:0000313" key="4">
    <source>
        <dbReference type="EMBL" id="NYE10753.1"/>
    </source>
</evidence>
<feature type="chain" id="PRO_5030829630" description="Peptidase C39-like domain-containing protein" evidence="2">
    <location>
        <begin position="34"/>
        <end position="488"/>
    </location>
</feature>
<accession>A0A7Y9G6B4</accession>
<keyword evidence="5" id="KW-1185">Reference proteome</keyword>
<keyword evidence="1 2" id="KW-0732">Signal</keyword>
<protein>
    <recommendedName>
        <fullName evidence="3">Peptidase C39-like domain-containing protein</fullName>
    </recommendedName>
</protein>
<dbReference type="AlphaFoldDB" id="A0A7Y9G6B4"/>
<organism evidence="4 5">
    <name type="scientific">Actinomadura citrea</name>
    <dbReference type="NCBI Taxonomy" id="46158"/>
    <lineage>
        <taxon>Bacteria</taxon>
        <taxon>Bacillati</taxon>
        <taxon>Actinomycetota</taxon>
        <taxon>Actinomycetes</taxon>
        <taxon>Streptosporangiales</taxon>
        <taxon>Thermomonosporaceae</taxon>
        <taxon>Actinomadura</taxon>
    </lineage>
</organism>
<dbReference type="Gene3D" id="3.90.70.10">
    <property type="entry name" value="Cysteine proteinases"/>
    <property type="match status" value="1"/>
</dbReference>
<evidence type="ECO:0000256" key="2">
    <source>
        <dbReference type="SAM" id="SignalP"/>
    </source>
</evidence>
<dbReference type="Pfam" id="PF13529">
    <property type="entry name" value="Peptidase_C39_2"/>
    <property type="match status" value="1"/>
</dbReference>
<feature type="signal peptide" evidence="2">
    <location>
        <begin position="1"/>
        <end position="33"/>
    </location>
</feature>
<dbReference type="Pfam" id="PF13517">
    <property type="entry name" value="FG-GAP_3"/>
    <property type="match status" value="2"/>
</dbReference>
<reference evidence="4 5" key="1">
    <citation type="submission" date="2020-07" db="EMBL/GenBank/DDBJ databases">
        <title>Sequencing the genomes of 1000 actinobacteria strains.</title>
        <authorList>
            <person name="Klenk H.-P."/>
        </authorList>
    </citation>
    <scope>NUCLEOTIDE SEQUENCE [LARGE SCALE GENOMIC DNA]</scope>
    <source>
        <strain evidence="4 5">DSM 43461</strain>
    </source>
</reference>
<dbReference type="PANTHER" id="PTHR46580:SF4">
    <property type="entry name" value="ATP_GTP-BINDING PROTEIN"/>
    <property type="match status" value="1"/>
</dbReference>
<evidence type="ECO:0000256" key="1">
    <source>
        <dbReference type="ARBA" id="ARBA00022729"/>
    </source>
</evidence>
<comment type="caution">
    <text evidence="4">The sequence shown here is derived from an EMBL/GenBank/DDBJ whole genome shotgun (WGS) entry which is preliminary data.</text>
</comment>
<dbReference type="InterPro" id="IPR028994">
    <property type="entry name" value="Integrin_alpha_N"/>
</dbReference>
<dbReference type="PANTHER" id="PTHR46580">
    <property type="entry name" value="SENSOR KINASE-RELATED"/>
    <property type="match status" value="1"/>
</dbReference>
<dbReference type="Proteomes" id="UP000591272">
    <property type="component" value="Unassembled WGS sequence"/>
</dbReference>
<evidence type="ECO:0000259" key="3">
    <source>
        <dbReference type="Pfam" id="PF13529"/>
    </source>
</evidence>
<feature type="domain" description="Peptidase C39-like" evidence="3">
    <location>
        <begin position="74"/>
        <end position="205"/>
    </location>
</feature>
<sequence length="488" mass="49751">MKSSGSRLLLVAPVAALALAAVGVAGTAGTAQAAPTPRPPRGDAVVKATPSLMAPKVAASATAAAPASAKLSLRGQYQSTNYKCVPTSASMSLSTFGVSVSQDTLATKMGTTAAKGTSGNQSLPVMNAYVDPLGYSYGFSNASTASTMMEQVSYDVGVLKRAPVLGVWMEKLPWNAGMSGSKVGHAIIAYGYNKSAGTITVWDPWKPTGGSHTISAAKLAADMQPYGLDKVTAHTDADLASVGDLTGDGTADLAGVDRATGKLWLYPGPKSAASGRSLIGNGGWNGMTELTGIGDLTGDGKPDLIAAQKSDGTLWLYPGGTKALGTRIKIGNGAWNGMKDLTGIGDLTGDGKPDLIAAQKSDGTLWLYPGGTKALGTRIKIGNSGWNGMTKLVGVQDITGDGKSDLIAVRVSEGTLWVYPGASKALGTRKELGSGWGGIRSLTYTGDITGDDKSDLIGVQSNTGVMYVYAGRATGFAARVQLTSGWNG</sequence>
<dbReference type="InterPro" id="IPR039564">
    <property type="entry name" value="Peptidase_C39-like"/>
</dbReference>
<dbReference type="Gene3D" id="2.115.10.10">
    <property type="entry name" value="Tachylectin 2"/>
    <property type="match status" value="1"/>
</dbReference>
<gene>
    <name evidence="4" type="ORF">BJ999_001049</name>
</gene>
<dbReference type="EMBL" id="JACCBT010000001">
    <property type="protein sequence ID" value="NYE10753.1"/>
    <property type="molecule type" value="Genomic_DNA"/>
</dbReference>
<name>A0A7Y9G6B4_9ACTN</name>
<evidence type="ECO:0000313" key="5">
    <source>
        <dbReference type="Proteomes" id="UP000591272"/>
    </source>
</evidence>
<dbReference type="SUPFAM" id="SSF69318">
    <property type="entry name" value="Integrin alpha N-terminal domain"/>
    <property type="match status" value="1"/>
</dbReference>